<dbReference type="InterPro" id="IPR052226">
    <property type="entry name" value="UPF0332_toxin"/>
</dbReference>
<dbReference type="AlphaFoldDB" id="A0A7J4JWA3"/>
<dbReference type="EMBL" id="DUFW01000089">
    <property type="protein sequence ID" value="HIH22008.1"/>
    <property type="molecule type" value="Genomic_DNA"/>
</dbReference>
<reference evidence="4" key="2">
    <citation type="submission" date="2021-03" db="EMBL/GenBank/DDBJ databases">
        <authorList>
            <person name="Jaffe A."/>
        </authorList>
    </citation>
    <scope>NUCLEOTIDE SEQUENCE</scope>
    <source>
        <strain evidence="4">RIFCSPLOWO2_01_FULL_43_13</strain>
    </source>
</reference>
<feature type="domain" description="HEPN" evidence="2">
    <location>
        <begin position="27"/>
        <end position="131"/>
    </location>
</feature>
<dbReference type="InterPro" id="IPR007842">
    <property type="entry name" value="HEPN_dom"/>
</dbReference>
<evidence type="ECO:0000313" key="5">
    <source>
        <dbReference type="Proteomes" id="UP000590964"/>
    </source>
</evidence>
<dbReference type="Pfam" id="PF05168">
    <property type="entry name" value="HEPN"/>
    <property type="match status" value="1"/>
</dbReference>
<comment type="similarity">
    <text evidence="1">Belongs to the UPF0332 family.</text>
</comment>
<proteinExistence type="inferred from homology"/>
<accession>A0A7J4JWA3</accession>
<evidence type="ECO:0000313" key="4">
    <source>
        <dbReference type="EMBL" id="MBS3058471.1"/>
    </source>
</evidence>
<evidence type="ECO:0000313" key="3">
    <source>
        <dbReference type="EMBL" id="HIH22008.1"/>
    </source>
</evidence>
<protein>
    <submittedName>
        <fullName evidence="3">HEPN domain-containing protein</fullName>
    </submittedName>
</protein>
<name>A0A7J4JWA3_9ARCH</name>
<dbReference type="EMBL" id="JAGVWB010000024">
    <property type="protein sequence ID" value="MBS3058471.1"/>
    <property type="molecule type" value="Genomic_DNA"/>
</dbReference>
<dbReference type="Proteomes" id="UP000680185">
    <property type="component" value="Unassembled WGS sequence"/>
</dbReference>
<dbReference type="Proteomes" id="UP000590964">
    <property type="component" value="Unassembled WGS sequence"/>
</dbReference>
<dbReference type="PANTHER" id="PTHR36565:SF1">
    <property type="entry name" value="UPF0332 PROTEIN TM_1000"/>
    <property type="match status" value="1"/>
</dbReference>
<sequence length="159" mass="18384">MKKPNFLKKLLKEGKLKLVEPSEAIKESYIKKSESNLASAKILLEHDKLEEAISMAYYSMYSILTALLFKTGIKCENHSASILLLKKVFEIENYSINDAKRERIDKQYYAGFSIAKQDVNDTIQAAENFNNKMLDFISRLGSQKIKAYRKRFENIMSKN</sequence>
<reference evidence="5" key="1">
    <citation type="journal article" date="2020" name="bioRxiv">
        <title>A rank-normalized archaeal taxonomy based on genome phylogeny resolves widespread incomplete and uneven classifications.</title>
        <authorList>
            <person name="Rinke C."/>
            <person name="Chuvochina M."/>
            <person name="Mussig A.J."/>
            <person name="Chaumeil P.-A."/>
            <person name="Waite D.W."/>
            <person name="Whitman W.B."/>
            <person name="Parks D.H."/>
            <person name="Hugenholtz P."/>
        </authorList>
    </citation>
    <scope>NUCLEOTIDE SEQUENCE [LARGE SCALE GENOMIC DNA]</scope>
</reference>
<gene>
    <name evidence="3" type="ORF">HA222_05125</name>
    <name evidence="4" type="ORF">J4478_03675</name>
</gene>
<comment type="caution">
    <text evidence="3">The sequence shown here is derived from an EMBL/GenBank/DDBJ whole genome shotgun (WGS) entry which is preliminary data.</text>
</comment>
<evidence type="ECO:0000256" key="1">
    <source>
        <dbReference type="ARBA" id="ARBA00038248"/>
    </source>
</evidence>
<organism evidence="3 5">
    <name type="scientific">Candidatus Iainarchaeum sp</name>
    <dbReference type="NCBI Taxonomy" id="3101447"/>
    <lineage>
        <taxon>Archaea</taxon>
        <taxon>Candidatus Iainarchaeota</taxon>
        <taxon>Candidatus Iainarchaeia</taxon>
        <taxon>Candidatus Iainarchaeales</taxon>
        <taxon>Candidatus Iainarchaeaceae</taxon>
        <taxon>Candidatus Iainarchaeum</taxon>
    </lineage>
</organism>
<dbReference type="PANTHER" id="PTHR36565">
    <property type="entry name" value="UPF0332 PROTEIN TM_1000"/>
    <property type="match status" value="1"/>
</dbReference>
<reference evidence="4" key="3">
    <citation type="submission" date="2021-05" db="EMBL/GenBank/DDBJ databases">
        <title>Protein family content uncovers lineage relationships and bacterial pathway maintenance mechanisms in DPANN archaea.</title>
        <authorList>
            <person name="Castelle C.J."/>
            <person name="Meheust R."/>
            <person name="Jaffe A.L."/>
            <person name="Seitz K."/>
            <person name="Gong X."/>
            <person name="Baker B.J."/>
            <person name="Banfield J.F."/>
        </authorList>
    </citation>
    <scope>NUCLEOTIDE SEQUENCE</scope>
    <source>
        <strain evidence="4">RIFCSPLOWO2_01_FULL_43_13</strain>
    </source>
</reference>
<dbReference type="Gene3D" id="1.20.120.330">
    <property type="entry name" value="Nucleotidyltransferases domain 2"/>
    <property type="match status" value="1"/>
</dbReference>
<evidence type="ECO:0000259" key="2">
    <source>
        <dbReference type="Pfam" id="PF05168"/>
    </source>
</evidence>